<accession>A0A212L3B3</accession>
<proteinExistence type="predicted"/>
<dbReference type="InterPro" id="IPR049649">
    <property type="entry name" value="DVU2496-like_C"/>
</dbReference>
<feature type="signal peptide" evidence="1">
    <location>
        <begin position="1"/>
        <end position="24"/>
    </location>
</feature>
<gene>
    <name evidence="2" type="ORF">KL86DES1_20362</name>
</gene>
<feature type="chain" id="PRO_5012419881" description="SON protein" evidence="1">
    <location>
        <begin position="25"/>
        <end position="130"/>
    </location>
</feature>
<evidence type="ECO:0008006" key="3">
    <source>
        <dbReference type="Google" id="ProtNLM"/>
    </source>
</evidence>
<protein>
    <recommendedName>
        <fullName evidence="3">SON protein</fullName>
    </recommendedName>
</protein>
<dbReference type="EMBL" id="FMJC01000002">
    <property type="protein sequence ID" value="SCM72043.1"/>
    <property type="molecule type" value="Genomic_DNA"/>
</dbReference>
<name>A0A212L3B3_9BACT</name>
<dbReference type="RefSeq" id="WP_179980026.1">
    <property type="nucleotide sequence ID" value="NZ_LT608333.1"/>
</dbReference>
<dbReference type="AlphaFoldDB" id="A0A212L3B3"/>
<keyword evidence="1" id="KW-0732">Signal</keyword>
<dbReference type="NCBIfam" id="NF041942">
    <property type="entry name" value="DVU2496_dom"/>
    <property type="match status" value="1"/>
</dbReference>
<evidence type="ECO:0000313" key="2">
    <source>
        <dbReference type="EMBL" id="SCM72043.1"/>
    </source>
</evidence>
<sequence>MYVRLLLVALLALPLLACKKPASVAENDPLPPAEPCPYVYVAAPGNYIVDIASGSEVVLDPAVSEFELFCSPGTARAAVNYAVASGALPEGDWRIYRLDGNLDDLAYRSPQNRYTLKRMAEVVDWVTEDI</sequence>
<evidence type="ECO:0000256" key="1">
    <source>
        <dbReference type="SAM" id="SignalP"/>
    </source>
</evidence>
<reference evidence="2" key="1">
    <citation type="submission" date="2016-08" db="EMBL/GenBank/DDBJ databases">
        <authorList>
            <person name="Seilhamer J.J."/>
        </authorList>
    </citation>
    <scope>NUCLEOTIDE SEQUENCE</scope>
    <source>
        <strain evidence="2">86-1</strain>
    </source>
</reference>
<organism evidence="2">
    <name type="scientific">uncultured Desulfovibrio sp</name>
    <dbReference type="NCBI Taxonomy" id="167968"/>
    <lineage>
        <taxon>Bacteria</taxon>
        <taxon>Pseudomonadati</taxon>
        <taxon>Thermodesulfobacteriota</taxon>
        <taxon>Desulfovibrionia</taxon>
        <taxon>Desulfovibrionales</taxon>
        <taxon>Desulfovibrionaceae</taxon>
        <taxon>Desulfovibrio</taxon>
        <taxon>environmental samples</taxon>
    </lineage>
</organism>